<keyword evidence="3" id="KW-0833">Ubl conjugation pathway</keyword>
<accession>A0A8U7NG40</accession>
<reference evidence="7" key="1">
    <citation type="submission" date="2019-10" db="EMBL/GenBank/DDBJ databases">
        <title>Corvus moneduloides (New Caledonian crow) genome, bCorMon1, primary haplotype.</title>
        <authorList>
            <person name="Rutz C."/>
            <person name="Fungtammasan C."/>
            <person name="Mountcastle J."/>
            <person name="Formenti G."/>
            <person name="Chow W."/>
            <person name="Howe K."/>
            <person name="Steele M.P."/>
            <person name="Fernandes J."/>
            <person name="Gilbert M.T.P."/>
            <person name="Fedrigo O."/>
            <person name="Jarvis E.D."/>
            <person name="Gemmell N."/>
        </authorList>
    </citation>
    <scope>NUCLEOTIDE SEQUENCE [LARGE SCALE GENOMIC DNA]</scope>
</reference>
<feature type="region of interest" description="Disordered" evidence="5">
    <location>
        <begin position="61"/>
        <end position="170"/>
    </location>
</feature>
<dbReference type="AlphaFoldDB" id="A0A8C3EN79"/>
<dbReference type="Ensembl" id="ENSCMUT00000023838.2">
    <property type="protein sequence ID" value="ENSCMUP00000022209.2"/>
    <property type="gene ID" value="ENSCMUG00000013642.2"/>
</dbReference>
<proteinExistence type="predicted"/>
<evidence type="ECO:0000256" key="5">
    <source>
        <dbReference type="SAM" id="MobiDB-lite"/>
    </source>
</evidence>
<dbReference type="InterPro" id="IPR013083">
    <property type="entry name" value="Znf_RING/FYVE/PHD"/>
</dbReference>
<feature type="compositionally biased region" description="Polar residues" evidence="5">
    <location>
        <begin position="11"/>
        <end position="21"/>
    </location>
</feature>
<dbReference type="PANTHER" id="PTHR11210">
    <property type="entry name" value="RING BOX"/>
    <property type="match status" value="1"/>
</dbReference>
<dbReference type="GO" id="GO:0051603">
    <property type="term" value="P:proteolysis involved in protein catabolic process"/>
    <property type="evidence" value="ECO:0007669"/>
    <property type="project" value="UniProtKB-ARBA"/>
</dbReference>
<evidence type="ECO:0000313" key="7">
    <source>
        <dbReference type="Proteomes" id="UP000694553"/>
    </source>
</evidence>
<name>A0A8C3EN79_CORMO</name>
<reference evidence="6" key="2">
    <citation type="submission" date="2025-08" db="UniProtKB">
        <authorList>
            <consortium name="Ensembl"/>
        </authorList>
    </citation>
    <scope>IDENTIFICATION</scope>
</reference>
<dbReference type="InterPro" id="IPR051031">
    <property type="entry name" value="RING-box_E3_Ubiquitin_Ligase"/>
</dbReference>
<feature type="compositionally biased region" description="Low complexity" evidence="5">
    <location>
        <begin position="133"/>
        <end position="170"/>
    </location>
</feature>
<feature type="region of interest" description="Disordered" evidence="5">
    <location>
        <begin position="1"/>
        <end position="46"/>
    </location>
</feature>
<evidence type="ECO:0000256" key="3">
    <source>
        <dbReference type="ARBA" id="ARBA00022786"/>
    </source>
</evidence>
<dbReference type="OMA" id="FRPRCAD"/>
<evidence type="ECO:0000256" key="1">
    <source>
        <dbReference type="ARBA" id="ARBA00022723"/>
    </source>
</evidence>
<keyword evidence="2" id="KW-0863">Zinc-finger</keyword>
<dbReference type="GO" id="GO:0031461">
    <property type="term" value="C:cullin-RING ubiquitin ligase complex"/>
    <property type="evidence" value="ECO:0007669"/>
    <property type="project" value="UniProtKB-ARBA"/>
</dbReference>
<evidence type="ECO:0000256" key="2">
    <source>
        <dbReference type="ARBA" id="ARBA00022771"/>
    </source>
</evidence>
<feature type="compositionally biased region" description="Low complexity" evidence="5">
    <location>
        <begin position="218"/>
        <end position="228"/>
    </location>
</feature>
<dbReference type="Gene3D" id="3.30.40.10">
    <property type="entry name" value="Zinc/RING finger domain, C3HC4 (zinc finger)"/>
    <property type="match status" value="1"/>
</dbReference>
<dbReference type="SUPFAM" id="SSF57850">
    <property type="entry name" value="RING/U-box"/>
    <property type="match status" value="1"/>
</dbReference>
<evidence type="ECO:0000256" key="4">
    <source>
        <dbReference type="ARBA" id="ARBA00022833"/>
    </source>
</evidence>
<dbReference type="GO" id="GO:0004842">
    <property type="term" value="F:ubiquitin-protein transferase activity"/>
    <property type="evidence" value="ECO:0007669"/>
    <property type="project" value="UniProtKB-ARBA"/>
</dbReference>
<keyword evidence="4" id="KW-0862">Zinc</keyword>
<feature type="region of interest" description="Disordered" evidence="5">
    <location>
        <begin position="190"/>
        <end position="235"/>
    </location>
</feature>
<protein>
    <submittedName>
        <fullName evidence="6">Anaphase promoting complex subunit 11</fullName>
    </submittedName>
</protein>
<sequence>MRSPLPRDASPSPTWMSASETPKSRLDTSSFPPVSTPAPAPKPLSNRSCCHFSGSCFGCNETGTSLTGARASQPAAAPGVDKGPPASASLPRADPPPQPAAPPRPKPRLPGPYPAVGRGPVPATAPGHHRPVPHGAAARAPAAHAAPAGPAPSCGAAAAPAAPATPAGPTLAPVQLNDVVQGHVHLVGHDGGTAPTRTSGRAAPAPEAERAGRGRGAAGARSPVGRVALPAGPHRDRDRNMRVRVRSWHGVASWLWVANDENCGICRMAFNGCCPDCECGTGTDTGYCAPGGADGVSVPQQVQQHCPMCRQEWKFRE</sequence>
<feature type="compositionally biased region" description="Pro residues" evidence="5">
    <location>
        <begin position="93"/>
        <end position="113"/>
    </location>
</feature>
<dbReference type="GO" id="GO:0008270">
    <property type="term" value="F:zinc ion binding"/>
    <property type="evidence" value="ECO:0007669"/>
    <property type="project" value="UniProtKB-KW"/>
</dbReference>
<gene>
    <name evidence="6" type="primary">ANAPC11</name>
</gene>
<reference evidence="6" key="3">
    <citation type="submission" date="2025-09" db="UniProtKB">
        <authorList>
            <consortium name="Ensembl"/>
        </authorList>
    </citation>
    <scope>IDENTIFICATION</scope>
</reference>
<keyword evidence="1" id="KW-0479">Metal-binding</keyword>
<accession>A0A8C3EN79</accession>
<keyword evidence="7" id="KW-1185">Reference proteome</keyword>
<evidence type="ECO:0000313" key="6">
    <source>
        <dbReference type="Ensembl" id="ENSCMUP00000022209.2"/>
    </source>
</evidence>
<dbReference type="Proteomes" id="UP000694553">
    <property type="component" value="Unassembled WGS sequence"/>
</dbReference>
<organism evidence="6 7">
    <name type="scientific">Corvus moneduloides</name>
    <name type="common">New Caledonian crow</name>
    <dbReference type="NCBI Taxonomy" id="1196302"/>
    <lineage>
        <taxon>Eukaryota</taxon>
        <taxon>Metazoa</taxon>
        <taxon>Chordata</taxon>
        <taxon>Craniata</taxon>
        <taxon>Vertebrata</taxon>
        <taxon>Euteleostomi</taxon>
        <taxon>Archelosauria</taxon>
        <taxon>Archosauria</taxon>
        <taxon>Dinosauria</taxon>
        <taxon>Saurischia</taxon>
        <taxon>Theropoda</taxon>
        <taxon>Coelurosauria</taxon>
        <taxon>Aves</taxon>
        <taxon>Neognathae</taxon>
        <taxon>Neoaves</taxon>
        <taxon>Telluraves</taxon>
        <taxon>Australaves</taxon>
        <taxon>Passeriformes</taxon>
        <taxon>Corvoidea</taxon>
        <taxon>Corvidae</taxon>
        <taxon>Corvus</taxon>
    </lineage>
</organism>